<sequence length="55" mass="5893">MSTTVLGLRPGLPGRTLTLERLGSLPADEVATVLARHGLTLVVPTGLRPLTRRVY</sequence>
<evidence type="ECO:0000313" key="2">
    <source>
        <dbReference type="Proteomes" id="UP000661894"/>
    </source>
</evidence>
<gene>
    <name evidence="1" type="ORF">H9624_05970</name>
</gene>
<comment type="caution">
    <text evidence="1">The sequence shown here is derived from an EMBL/GenBank/DDBJ whole genome shotgun (WGS) entry which is preliminary data.</text>
</comment>
<organism evidence="1 2">
    <name type="scientific">Oceanitalea stevensii</name>
    <dbReference type="NCBI Taxonomy" id="2763072"/>
    <lineage>
        <taxon>Bacteria</taxon>
        <taxon>Bacillati</taxon>
        <taxon>Actinomycetota</taxon>
        <taxon>Actinomycetes</taxon>
        <taxon>Micrococcales</taxon>
        <taxon>Bogoriellaceae</taxon>
        <taxon>Georgenia</taxon>
    </lineage>
</organism>
<keyword evidence="2" id="KW-1185">Reference proteome</keyword>
<proteinExistence type="predicted"/>
<dbReference type="Proteomes" id="UP000661894">
    <property type="component" value="Unassembled WGS sequence"/>
</dbReference>
<protein>
    <submittedName>
        <fullName evidence="1">Uncharacterized protein</fullName>
    </submittedName>
</protein>
<reference evidence="1 2" key="1">
    <citation type="submission" date="2020-08" db="EMBL/GenBank/DDBJ databases">
        <title>A Genomic Blueprint of the Chicken Gut Microbiome.</title>
        <authorList>
            <person name="Gilroy R."/>
            <person name="Ravi A."/>
            <person name="Getino M."/>
            <person name="Pursley I."/>
            <person name="Horton D.L."/>
            <person name="Alikhan N.-F."/>
            <person name="Baker D."/>
            <person name="Gharbi K."/>
            <person name="Hall N."/>
            <person name="Watson M."/>
            <person name="Adriaenssens E.M."/>
            <person name="Foster-Nyarko E."/>
            <person name="Jarju S."/>
            <person name="Secka A."/>
            <person name="Antonio M."/>
            <person name="Oren A."/>
            <person name="Chaudhuri R."/>
            <person name="La Ragione R.M."/>
            <person name="Hildebrand F."/>
            <person name="Pallen M.J."/>
        </authorList>
    </citation>
    <scope>NUCLEOTIDE SEQUENCE [LARGE SCALE GENOMIC DNA]</scope>
    <source>
        <strain evidence="1 2">Sa1BUA1</strain>
    </source>
</reference>
<dbReference type="EMBL" id="JACSPO010000001">
    <property type="protein sequence ID" value="MBD8061866.1"/>
    <property type="molecule type" value="Genomic_DNA"/>
</dbReference>
<accession>A0ABR8Z0N3</accession>
<evidence type="ECO:0000313" key="1">
    <source>
        <dbReference type="EMBL" id="MBD8061866.1"/>
    </source>
</evidence>
<name>A0ABR8Z0N3_9MICO</name>